<keyword evidence="1" id="KW-0732">Signal</keyword>
<dbReference type="STRING" id="157687.HMPREF3180_00241"/>
<evidence type="ECO:0000313" key="2">
    <source>
        <dbReference type="EMBL" id="KXB69743.1"/>
    </source>
</evidence>
<proteinExistence type="predicted"/>
<keyword evidence="3" id="KW-1185">Reference proteome</keyword>
<reference evidence="3" key="1">
    <citation type="submission" date="2016-01" db="EMBL/GenBank/DDBJ databases">
        <authorList>
            <person name="Mitreva M."/>
            <person name="Pepin K.H."/>
            <person name="Mihindukulasuriya K.A."/>
            <person name="Fulton R."/>
            <person name="Fronick C."/>
            <person name="O'Laughlin M."/>
            <person name="Miner T."/>
            <person name="Herter B."/>
            <person name="Rosa B.A."/>
            <person name="Cordes M."/>
            <person name="Tomlinson C."/>
            <person name="Wollam A."/>
            <person name="Palsikar V.B."/>
            <person name="Mardis E.R."/>
            <person name="Wilson R.K."/>
        </authorList>
    </citation>
    <scope>NUCLEOTIDE SEQUENCE [LARGE SCALE GENOMIC DNA]</scope>
    <source>
        <strain evidence="3">KA00185</strain>
    </source>
</reference>
<feature type="chain" id="PRO_5007461686" description="DUF4878 domain-containing protein" evidence="1">
    <location>
        <begin position="29"/>
        <end position="141"/>
    </location>
</feature>
<comment type="caution">
    <text evidence="2">The sequence shown here is derived from an EMBL/GenBank/DDBJ whole genome shotgun (WGS) entry which is preliminary data.</text>
</comment>
<gene>
    <name evidence="2" type="ORF">HMPREF3180_00241</name>
</gene>
<sequence length="141" mass="16156">MTKFLEENMKKYLCLFILLILTSCTTLSSTVNNVSQVEAGKINAEITKITEDFKNAASLNEYDKLKEVFLPTFKNNIIVKKIQEYDLSGLTFVFSDVNVVSKNKANSMMVINFATASNYYKLTWKRTDDNLWKISNVAEKK</sequence>
<protein>
    <recommendedName>
        <fullName evidence="4">DUF4878 domain-containing protein</fullName>
    </recommendedName>
</protein>
<dbReference type="EMBL" id="LSDD01000015">
    <property type="protein sequence ID" value="KXB69743.1"/>
    <property type="molecule type" value="Genomic_DNA"/>
</dbReference>
<evidence type="ECO:0000313" key="3">
    <source>
        <dbReference type="Proteomes" id="UP000070483"/>
    </source>
</evidence>
<evidence type="ECO:0000256" key="1">
    <source>
        <dbReference type="SAM" id="SignalP"/>
    </source>
</evidence>
<name>A0A134APY6_9FUSO</name>
<dbReference type="Proteomes" id="UP000070483">
    <property type="component" value="Unassembled WGS sequence"/>
</dbReference>
<dbReference type="PATRIC" id="fig|157687.3.peg.243"/>
<feature type="signal peptide" evidence="1">
    <location>
        <begin position="1"/>
        <end position="28"/>
    </location>
</feature>
<evidence type="ECO:0008006" key="4">
    <source>
        <dbReference type="Google" id="ProtNLM"/>
    </source>
</evidence>
<dbReference type="AlphaFoldDB" id="A0A134APY6"/>
<dbReference type="PROSITE" id="PS51257">
    <property type="entry name" value="PROKAR_LIPOPROTEIN"/>
    <property type="match status" value="1"/>
</dbReference>
<organism evidence="2 3">
    <name type="scientific">Leptotrichia wadei</name>
    <dbReference type="NCBI Taxonomy" id="157687"/>
    <lineage>
        <taxon>Bacteria</taxon>
        <taxon>Fusobacteriati</taxon>
        <taxon>Fusobacteriota</taxon>
        <taxon>Fusobacteriia</taxon>
        <taxon>Fusobacteriales</taxon>
        <taxon>Leptotrichiaceae</taxon>
        <taxon>Leptotrichia</taxon>
    </lineage>
</organism>
<accession>A0A134APY6</accession>